<evidence type="ECO:0000313" key="3">
    <source>
        <dbReference type="Proteomes" id="UP001396334"/>
    </source>
</evidence>
<dbReference type="Proteomes" id="UP001396334">
    <property type="component" value="Unassembled WGS sequence"/>
</dbReference>
<feature type="region of interest" description="Disordered" evidence="1">
    <location>
        <begin position="97"/>
        <end position="136"/>
    </location>
</feature>
<sequence>MILCHLVCFIQEESIIECESKEDSVIILHETLVDVAEQETNALTGNYGDIHALSRPVGENENNPTNGVQNKGIASLELDMELIEMTIVDEAFRVDAEQPRLHSSSPSKEEEKSSISTGKEDMQGEEDEEEHSLIQS</sequence>
<dbReference type="EMBL" id="JBBPBN010000035">
    <property type="protein sequence ID" value="KAK9001805.1"/>
    <property type="molecule type" value="Genomic_DNA"/>
</dbReference>
<organism evidence="2 3">
    <name type="scientific">Hibiscus sabdariffa</name>
    <name type="common">roselle</name>
    <dbReference type="NCBI Taxonomy" id="183260"/>
    <lineage>
        <taxon>Eukaryota</taxon>
        <taxon>Viridiplantae</taxon>
        <taxon>Streptophyta</taxon>
        <taxon>Embryophyta</taxon>
        <taxon>Tracheophyta</taxon>
        <taxon>Spermatophyta</taxon>
        <taxon>Magnoliopsida</taxon>
        <taxon>eudicotyledons</taxon>
        <taxon>Gunneridae</taxon>
        <taxon>Pentapetalae</taxon>
        <taxon>rosids</taxon>
        <taxon>malvids</taxon>
        <taxon>Malvales</taxon>
        <taxon>Malvaceae</taxon>
        <taxon>Malvoideae</taxon>
        <taxon>Hibiscus</taxon>
    </lineage>
</organism>
<reference evidence="2 3" key="1">
    <citation type="journal article" date="2024" name="G3 (Bethesda)">
        <title>Genome assembly of Hibiscus sabdariffa L. provides insights into metabolisms of medicinal natural products.</title>
        <authorList>
            <person name="Kim T."/>
        </authorList>
    </citation>
    <scope>NUCLEOTIDE SEQUENCE [LARGE SCALE GENOMIC DNA]</scope>
    <source>
        <strain evidence="2">TK-2024</strain>
        <tissue evidence="2">Old leaves</tissue>
    </source>
</reference>
<evidence type="ECO:0000313" key="2">
    <source>
        <dbReference type="EMBL" id="KAK9001805.1"/>
    </source>
</evidence>
<feature type="compositionally biased region" description="Basic and acidic residues" evidence="1">
    <location>
        <begin position="107"/>
        <end position="122"/>
    </location>
</feature>
<evidence type="ECO:0000256" key="1">
    <source>
        <dbReference type="SAM" id="MobiDB-lite"/>
    </source>
</evidence>
<keyword evidence="3" id="KW-1185">Reference proteome</keyword>
<name>A0ABR2QMK1_9ROSI</name>
<proteinExistence type="predicted"/>
<protein>
    <submittedName>
        <fullName evidence="2">Uncharacterized protein</fullName>
    </submittedName>
</protein>
<accession>A0ABR2QMK1</accession>
<gene>
    <name evidence="2" type="ORF">V6N11_024503</name>
</gene>
<comment type="caution">
    <text evidence="2">The sequence shown here is derived from an EMBL/GenBank/DDBJ whole genome shotgun (WGS) entry which is preliminary data.</text>
</comment>